<protein>
    <submittedName>
        <fullName evidence="4">Recombinase</fullName>
    </submittedName>
</protein>
<dbReference type="GO" id="GO:0003677">
    <property type="term" value="F:DNA binding"/>
    <property type="evidence" value="ECO:0007669"/>
    <property type="project" value="UniProtKB-KW"/>
</dbReference>
<proteinExistence type="predicted"/>
<dbReference type="PANTHER" id="PTHR30461">
    <property type="entry name" value="DNA-INVERTASE FROM LAMBDOID PROPHAGE"/>
    <property type="match status" value="1"/>
</dbReference>
<dbReference type="Pfam" id="PF13408">
    <property type="entry name" value="Zn_ribbon_recom"/>
    <property type="match status" value="1"/>
</dbReference>
<dbReference type="EMBL" id="FUIE01000022">
    <property type="protein sequence ID" value="SJM54784.1"/>
    <property type="molecule type" value="Genomic_DNA"/>
</dbReference>
<dbReference type="InterPro" id="IPR036162">
    <property type="entry name" value="Resolvase-like_N_sf"/>
</dbReference>
<dbReference type="SMART" id="SM00857">
    <property type="entry name" value="Resolvase"/>
    <property type="match status" value="1"/>
</dbReference>
<dbReference type="InterPro" id="IPR038109">
    <property type="entry name" value="DNA_bind_recomb_sf"/>
</dbReference>
<dbReference type="CDD" id="cd00338">
    <property type="entry name" value="Ser_Recombinase"/>
    <property type="match status" value="1"/>
</dbReference>
<dbReference type="InterPro" id="IPR011109">
    <property type="entry name" value="DNA_bind_recombinase_dom"/>
</dbReference>
<sequence>MPATIYVRWSSEAQTGRDSLRRQLEAAQRYADEHRLLIVETIIDEAVSAFSGHHLTKGRLGEFIRRVEDRAVAMPHVLICESLDRLNRQAPLDALAPFIGLINAGITLITLTDRQRFTRQSMADDGGLRLLGSLIVMLRAHEESATKSKRVRAAWERKRREADVRKLTKTCPAWLRLSPDRSRFEIIVERADVIRMIFSETTAGVGKGSIAARLNAAGVPAFRGKHGWHASYIQKLLSSDAAGGTYQPHTMEDGRRVPIGPPVLNYFPPIVDHALMMKARAAIIARRTGAAGRKGADFRNIFTGIARCAACGGTMTYVGKGDAERYLACSSARRRRACGCRALFNFNEAERLFFEAALTFDPAIRNAPGASRTREDLLRASRDAARLSGRLTKLLDSFGSDATDEIVVTVATARDQLRLARTEEKRLRDQILVEEYGANLPDLRAAILELRAADESASASSMFTLRARIAHAAKAAGFTATFHEDQRQVQLACEGYEREVWFTCQPKRLPASRNAMGQFCPFDRA</sequence>
<dbReference type="SUPFAM" id="SSF53041">
    <property type="entry name" value="Resolvase-like"/>
    <property type="match status" value="1"/>
</dbReference>
<dbReference type="Gene3D" id="3.90.1750.20">
    <property type="entry name" value="Putative Large Serine Recombinase, Chain B, Domain 2"/>
    <property type="match status" value="1"/>
</dbReference>
<organism evidence="4 5">
    <name type="scientific">Brevundimonas diminuta 3F5N</name>
    <dbReference type="NCBI Taxonomy" id="1255603"/>
    <lineage>
        <taxon>Bacteria</taxon>
        <taxon>Pseudomonadati</taxon>
        <taxon>Pseudomonadota</taxon>
        <taxon>Alphaproteobacteria</taxon>
        <taxon>Caulobacterales</taxon>
        <taxon>Caulobacteraceae</taxon>
        <taxon>Brevundimonas</taxon>
    </lineage>
</organism>
<evidence type="ECO:0000313" key="4">
    <source>
        <dbReference type="EMBL" id="SJM54784.1"/>
    </source>
</evidence>
<gene>
    <name evidence="4" type="ORF">FM111_04535</name>
</gene>
<evidence type="ECO:0000256" key="2">
    <source>
        <dbReference type="ARBA" id="ARBA00023172"/>
    </source>
</evidence>
<name>A0A1R4FFS2_BREDI</name>
<keyword evidence="2" id="KW-0233">DNA recombination</keyword>
<dbReference type="PROSITE" id="PS51737">
    <property type="entry name" value="RECOMBINASE_DNA_BIND"/>
    <property type="match status" value="1"/>
</dbReference>
<dbReference type="AlphaFoldDB" id="A0A1R4FFS2"/>
<accession>A0A1R4FFS2</accession>
<evidence type="ECO:0000259" key="3">
    <source>
        <dbReference type="PROSITE" id="PS51737"/>
    </source>
</evidence>
<dbReference type="InterPro" id="IPR006119">
    <property type="entry name" value="Resolv_N"/>
</dbReference>
<dbReference type="GO" id="GO:0000150">
    <property type="term" value="F:DNA strand exchange activity"/>
    <property type="evidence" value="ECO:0007669"/>
    <property type="project" value="InterPro"/>
</dbReference>
<dbReference type="Gene3D" id="3.40.50.1390">
    <property type="entry name" value="Resolvase, N-terminal catalytic domain"/>
    <property type="match status" value="1"/>
</dbReference>
<dbReference type="InterPro" id="IPR025827">
    <property type="entry name" value="Zn_ribbon_recom_dom"/>
</dbReference>
<dbReference type="PANTHER" id="PTHR30461:SF2">
    <property type="entry name" value="SERINE RECOMBINASE PINE-RELATED"/>
    <property type="match status" value="1"/>
</dbReference>
<feature type="domain" description="Recombinase" evidence="3">
    <location>
        <begin position="172"/>
        <end position="289"/>
    </location>
</feature>
<dbReference type="Pfam" id="PF00239">
    <property type="entry name" value="Resolvase"/>
    <property type="match status" value="1"/>
</dbReference>
<dbReference type="Pfam" id="PF07508">
    <property type="entry name" value="Recombinase"/>
    <property type="match status" value="1"/>
</dbReference>
<reference evidence="4 5" key="1">
    <citation type="submission" date="2017-02" db="EMBL/GenBank/DDBJ databases">
        <authorList>
            <person name="Peterson S.W."/>
        </authorList>
    </citation>
    <scope>NUCLEOTIDE SEQUENCE [LARGE SCALE GENOMIC DNA]</scope>
    <source>
        <strain evidence="4 5">3F5N</strain>
    </source>
</reference>
<dbReference type="InterPro" id="IPR050639">
    <property type="entry name" value="SSR_resolvase"/>
</dbReference>
<keyword evidence="1" id="KW-0238">DNA-binding</keyword>
<evidence type="ECO:0000313" key="5">
    <source>
        <dbReference type="Proteomes" id="UP000195766"/>
    </source>
</evidence>
<dbReference type="Proteomes" id="UP000195766">
    <property type="component" value="Unassembled WGS sequence"/>
</dbReference>
<evidence type="ECO:0000256" key="1">
    <source>
        <dbReference type="ARBA" id="ARBA00023125"/>
    </source>
</evidence>